<evidence type="ECO:0000313" key="3">
    <source>
        <dbReference type="Proteomes" id="UP001461498"/>
    </source>
</evidence>
<dbReference type="GO" id="GO:0016829">
    <property type="term" value="F:lyase activity"/>
    <property type="evidence" value="ECO:0007669"/>
    <property type="project" value="UniProtKB-KW"/>
</dbReference>
<dbReference type="Proteomes" id="UP001461498">
    <property type="component" value="Unassembled WGS sequence"/>
</dbReference>
<proteinExistence type="predicted"/>
<dbReference type="PANTHER" id="PTHR11941:SF27">
    <property type="entry name" value="ETHYLMALONYL-COA DECARBOXYLASE"/>
    <property type="match status" value="1"/>
</dbReference>
<dbReference type="CDD" id="cd06558">
    <property type="entry name" value="crotonase-like"/>
    <property type="match status" value="1"/>
</dbReference>
<dbReference type="EMBL" id="JAPXFL010000006">
    <property type="protein sequence ID" value="KAK9504775.1"/>
    <property type="molecule type" value="Genomic_DNA"/>
</dbReference>
<accession>A0AAW1D4U4</accession>
<evidence type="ECO:0000256" key="1">
    <source>
        <dbReference type="ARBA" id="ARBA00023239"/>
    </source>
</evidence>
<keyword evidence="3" id="KW-1185">Reference proteome</keyword>
<reference evidence="2 3" key="1">
    <citation type="submission" date="2022-12" db="EMBL/GenBank/DDBJ databases">
        <title>Chromosome-level genome assembly of true bugs.</title>
        <authorList>
            <person name="Ma L."/>
            <person name="Li H."/>
        </authorList>
    </citation>
    <scope>NUCLEOTIDE SEQUENCE [LARGE SCALE GENOMIC DNA]</scope>
    <source>
        <strain evidence="2">Lab_2022b</strain>
    </source>
</reference>
<dbReference type="GO" id="GO:0005829">
    <property type="term" value="C:cytosol"/>
    <property type="evidence" value="ECO:0007669"/>
    <property type="project" value="TreeGrafter"/>
</dbReference>
<gene>
    <name evidence="2" type="ORF">O3M35_008964</name>
</gene>
<sequence>MGNIIRYIINNFKIYYPNIRLNSARKYLEKLGEGSVDLELDKASGIATIFINNPKKKNAMSGKMMVEFYRSVCVLEDWNEGKALIIQGVGDCFCSGGDLDVFKQIAADRKTKEMSFFMTYTMNKLSELPLISFSFITGRGAFGGGAEIALSSDFCLIHPSSKIGFVHATMGVTPAWGGGFRLRQRVGMKTSLQLLLQSKSINAENAVNIGLVDSICNSISEVQTFMSDKIHHDPVVVKSIKKTQLATESSICSEIFDELLGAESNRKAIAAKLKHL</sequence>
<keyword evidence="1" id="KW-0456">Lyase</keyword>
<dbReference type="Pfam" id="PF00378">
    <property type="entry name" value="ECH_1"/>
    <property type="match status" value="1"/>
</dbReference>
<dbReference type="InterPro" id="IPR029045">
    <property type="entry name" value="ClpP/crotonase-like_dom_sf"/>
</dbReference>
<dbReference type="InterPro" id="IPR001753">
    <property type="entry name" value="Enoyl-CoA_hydra/iso"/>
</dbReference>
<evidence type="ECO:0000313" key="2">
    <source>
        <dbReference type="EMBL" id="KAK9504775.1"/>
    </source>
</evidence>
<dbReference type="GO" id="GO:0006635">
    <property type="term" value="P:fatty acid beta-oxidation"/>
    <property type="evidence" value="ECO:0007669"/>
    <property type="project" value="TreeGrafter"/>
</dbReference>
<protein>
    <recommendedName>
        <fullName evidence="4">Enoyl-CoA hydratase</fullName>
    </recommendedName>
</protein>
<evidence type="ECO:0008006" key="4">
    <source>
        <dbReference type="Google" id="ProtNLM"/>
    </source>
</evidence>
<dbReference type="PANTHER" id="PTHR11941">
    <property type="entry name" value="ENOYL-COA HYDRATASE-RELATED"/>
    <property type="match status" value="1"/>
</dbReference>
<comment type="caution">
    <text evidence="2">The sequence shown here is derived from an EMBL/GenBank/DDBJ whole genome shotgun (WGS) entry which is preliminary data.</text>
</comment>
<dbReference type="SUPFAM" id="SSF52096">
    <property type="entry name" value="ClpP/crotonase"/>
    <property type="match status" value="1"/>
</dbReference>
<name>A0AAW1D4U4_9HEMI</name>
<organism evidence="2 3">
    <name type="scientific">Rhynocoris fuscipes</name>
    <dbReference type="NCBI Taxonomy" id="488301"/>
    <lineage>
        <taxon>Eukaryota</taxon>
        <taxon>Metazoa</taxon>
        <taxon>Ecdysozoa</taxon>
        <taxon>Arthropoda</taxon>
        <taxon>Hexapoda</taxon>
        <taxon>Insecta</taxon>
        <taxon>Pterygota</taxon>
        <taxon>Neoptera</taxon>
        <taxon>Paraneoptera</taxon>
        <taxon>Hemiptera</taxon>
        <taxon>Heteroptera</taxon>
        <taxon>Panheteroptera</taxon>
        <taxon>Cimicomorpha</taxon>
        <taxon>Reduviidae</taxon>
        <taxon>Harpactorinae</taxon>
        <taxon>Harpactorini</taxon>
        <taxon>Rhynocoris</taxon>
    </lineage>
</organism>
<dbReference type="Gene3D" id="3.90.226.10">
    <property type="entry name" value="2-enoyl-CoA Hydratase, Chain A, domain 1"/>
    <property type="match status" value="1"/>
</dbReference>
<dbReference type="AlphaFoldDB" id="A0AAW1D4U4"/>